<dbReference type="SUPFAM" id="SSF53098">
    <property type="entry name" value="Ribonuclease H-like"/>
    <property type="match status" value="1"/>
</dbReference>
<keyword evidence="3 5" id="KW-0378">Hydrolase</keyword>
<evidence type="ECO:0000256" key="2">
    <source>
        <dbReference type="ARBA" id="ARBA00022722"/>
    </source>
</evidence>
<keyword evidence="5" id="KW-0460">Magnesium</keyword>
<name>A0ABP8UZG9_9GAMM</name>
<dbReference type="NCBIfam" id="TIGR01298">
    <property type="entry name" value="RNaseT"/>
    <property type="match status" value="1"/>
</dbReference>
<dbReference type="EMBL" id="BAABFL010000080">
    <property type="protein sequence ID" value="GAA4648505.1"/>
    <property type="molecule type" value="Genomic_DNA"/>
</dbReference>
<reference evidence="8" key="1">
    <citation type="journal article" date="2019" name="Int. J. Syst. Evol. Microbiol.">
        <title>The Global Catalogue of Microorganisms (GCM) 10K type strain sequencing project: providing services to taxonomists for standard genome sequencing and annotation.</title>
        <authorList>
            <consortium name="The Broad Institute Genomics Platform"/>
            <consortium name="The Broad Institute Genome Sequencing Center for Infectious Disease"/>
            <person name="Wu L."/>
            <person name="Ma J."/>
        </authorList>
    </citation>
    <scope>NUCLEOTIDE SEQUENCE [LARGE SCALE GENOMIC DNA]</scope>
    <source>
        <strain evidence="8">JCM 17805</strain>
    </source>
</reference>
<dbReference type="HAMAP" id="MF_00157">
    <property type="entry name" value="RNase_T"/>
    <property type="match status" value="1"/>
</dbReference>
<feature type="binding site" evidence="5">
    <location>
        <position position="189"/>
    </location>
    <ligand>
        <name>Mg(2+)</name>
        <dbReference type="ChEBI" id="CHEBI:18420"/>
        <label>2</label>
        <note>catalytic</note>
    </ligand>
</feature>
<comment type="function">
    <text evidence="5">Trims short 3' overhangs of a variety of RNA species, leaving a one or two nucleotide 3' overhang. Responsible for the end-turnover of tRNA: specifically removes the terminal AMP residue from uncharged tRNA (tRNA-C-C-A). Also appears to be involved in tRNA biosynthesis.</text>
</comment>
<dbReference type="PANTHER" id="PTHR30231">
    <property type="entry name" value="DNA POLYMERASE III SUBUNIT EPSILON"/>
    <property type="match status" value="1"/>
</dbReference>
<comment type="caution">
    <text evidence="7">The sequence shown here is derived from an EMBL/GenBank/DDBJ whole genome shotgun (WGS) entry which is preliminary data.</text>
</comment>
<feature type="binding site" evidence="5">
    <location>
        <position position="26"/>
    </location>
    <ligand>
        <name>Mg(2+)</name>
        <dbReference type="ChEBI" id="CHEBI:18420"/>
        <label>1</label>
        <note>catalytic</note>
    </ligand>
</feature>
<keyword evidence="4 5" id="KW-0269">Exonuclease</keyword>
<organism evidence="7 8">
    <name type="scientific">Kistimonas scapharcae</name>
    <dbReference type="NCBI Taxonomy" id="1036133"/>
    <lineage>
        <taxon>Bacteria</taxon>
        <taxon>Pseudomonadati</taxon>
        <taxon>Pseudomonadota</taxon>
        <taxon>Gammaproteobacteria</taxon>
        <taxon>Oceanospirillales</taxon>
        <taxon>Endozoicomonadaceae</taxon>
        <taxon>Kistimonas</taxon>
    </lineage>
</organism>
<dbReference type="InterPro" id="IPR036397">
    <property type="entry name" value="RNaseH_sf"/>
</dbReference>
<dbReference type="CDD" id="cd06134">
    <property type="entry name" value="RNaseT"/>
    <property type="match status" value="1"/>
</dbReference>
<dbReference type="Gene3D" id="3.30.420.10">
    <property type="entry name" value="Ribonuclease H-like superfamily/Ribonuclease H"/>
    <property type="match status" value="1"/>
</dbReference>
<feature type="binding site" evidence="5">
    <location>
        <position position="28"/>
    </location>
    <ligand>
        <name>Mg(2+)</name>
        <dbReference type="ChEBI" id="CHEBI:18420"/>
        <label>2</label>
        <note>catalytic</note>
    </ligand>
</feature>
<dbReference type="Pfam" id="PF00929">
    <property type="entry name" value="RNase_T"/>
    <property type="match status" value="1"/>
</dbReference>
<dbReference type="SMART" id="SM00479">
    <property type="entry name" value="EXOIII"/>
    <property type="match status" value="1"/>
</dbReference>
<feature type="site" description="Important for substrate binding and specificity" evidence="5">
    <location>
        <position position="149"/>
    </location>
</feature>
<comment type="similarity">
    <text evidence="5">Belongs to the RNase T family.</text>
</comment>
<evidence type="ECO:0000256" key="1">
    <source>
        <dbReference type="ARBA" id="ARBA00022694"/>
    </source>
</evidence>
<evidence type="ECO:0000256" key="3">
    <source>
        <dbReference type="ARBA" id="ARBA00022801"/>
    </source>
</evidence>
<feature type="site" description="Important for substrate binding and specificity" evidence="5">
    <location>
        <position position="32"/>
    </location>
</feature>
<feature type="site" description="Important for substrate binding and specificity" evidence="5">
    <location>
        <position position="127"/>
    </location>
</feature>
<dbReference type="InterPro" id="IPR013520">
    <property type="entry name" value="Ribonucl_H"/>
</dbReference>
<keyword evidence="5" id="KW-0479">Metal-binding</keyword>
<dbReference type="EC" id="3.1.13.-" evidence="5"/>
<evidence type="ECO:0000313" key="7">
    <source>
        <dbReference type="EMBL" id="GAA4648505.1"/>
    </source>
</evidence>
<feature type="site" description="Important for substrate binding and specificity" evidence="5">
    <location>
        <position position="80"/>
    </location>
</feature>
<sequence>MSNEEYNRSHSPMADRFRGFLPVVIDVETGGFNAKTDALLEIAAITIGMDENGYVMPEDEIAYHVKPFDGANIEKAAIEFIGIDPFHPLRIAHPEQEALTNIFKSVRKAVKRYGCSRAILVGHNATFDLGFVNACAERNDIKRNPFHPFSCFDTATLSGLAYGQTVLARACDVAGIRFDKNEAHSARYDTRKTAELFCTIVNRWKELGGWND</sequence>
<feature type="binding site" evidence="5">
    <location>
        <position position="26"/>
    </location>
    <ligand>
        <name>Mg(2+)</name>
        <dbReference type="ChEBI" id="CHEBI:18420"/>
        <label>2</label>
        <note>catalytic</note>
    </ligand>
</feature>
<evidence type="ECO:0000256" key="5">
    <source>
        <dbReference type="HAMAP-Rule" id="MF_00157"/>
    </source>
</evidence>
<keyword evidence="2 5" id="KW-0540">Nuclease</keyword>
<gene>
    <name evidence="5 7" type="primary">rnt</name>
    <name evidence="7" type="ORF">GCM10023116_07740</name>
</gene>
<evidence type="ECO:0000313" key="8">
    <source>
        <dbReference type="Proteomes" id="UP001500604"/>
    </source>
</evidence>
<feature type="active site" description="Proton donor/acceptor" evidence="5">
    <location>
        <position position="184"/>
    </location>
</feature>
<comment type="cofactor">
    <cofactor evidence="5">
        <name>Mg(2+)</name>
        <dbReference type="ChEBI" id="CHEBI:18420"/>
    </cofactor>
    <text evidence="5">Binds two Mg(2+) per subunit. The active form of the enzyme binds two Mg(2+) ions in its active site. The first Mg(2+) forms only one salt bridge with the protein.</text>
</comment>
<comment type="subunit">
    <text evidence="5">Homodimer.</text>
</comment>
<dbReference type="PANTHER" id="PTHR30231:SF2">
    <property type="entry name" value="RIBONUCLEASE T"/>
    <property type="match status" value="1"/>
</dbReference>
<keyword evidence="8" id="KW-1185">Reference proteome</keyword>
<feature type="domain" description="Exonuclease" evidence="6">
    <location>
        <begin position="21"/>
        <end position="206"/>
    </location>
</feature>
<feature type="binding site" evidence="5">
    <location>
        <position position="184"/>
    </location>
    <ligand>
        <name>Mg(2+)</name>
        <dbReference type="ChEBI" id="CHEBI:18420"/>
        <label>2</label>
        <note>catalytic</note>
    </ligand>
</feature>
<dbReference type="InterPro" id="IPR005987">
    <property type="entry name" value="RNase_T"/>
</dbReference>
<accession>A0ABP8UZG9</accession>
<protein>
    <recommendedName>
        <fullName evidence="5">Ribonuclease T</fullName>
        <ecNumber evidence="5">3.1.13.-</ecNumber>
    </recommendedName>
    <alternativeName>
        <fullName evidence="5">Exoribonuclease T</fullName>
        <shortName evidence="5">RNase T</shortName>
    </alternativeName>
</protein>
<evidence type="ECO:0000259" key="6">
    <source>
        <dbReference type="SMART" id="SM00479"/>
    </source>
</evidence>
<dbReference type="Proteomes" id="UP001500604">
    <property type="component" value="Unassembled WGS sequence"/>
</dbReference>
<keyword evidence="1 5" id="KW-0819">tRNA processing</keyword>
<dbReference type="InterPro" id="IPR012337">
    <property type="entry name" value="RNaseH-like_sf"/>
</dbReference>
<evidence type="ECO:0000256" key="4">
    <source>
        <dbReference type="ARBA" id="ARBA00022839"/>
    </source>
</evidence>
<proteinExistence type="inferred from homology"/>